<dbReference type="Pfam" id="PF14441">
    <property type="entry name" value="OTT_1508_deam"/>
    <property type="match status" value="1"/>
</dbReference>
<evidence type="ECO:0000313" key="3">
    <source>
        <dbReference type="Proteomes" id="UP000777438"/>
    </source>
</evidence>
<organism evidence="2 3">
    <name type="scientific">Thelonectria olida</name>
    <dbReference type="NCBI Taxonomy" id="1576542"/>
    <lineage>
        <taxon>Eukaryota</taxon>
        <taxon>Fungi</taxon>
        <taxon>Dikarya</taxon>
        <taxon>Ascomycota</taxon>
        <taxon>Pezizomycotina</taxon>
        <taxon>Sordariomycetes</taxon>
        <taxon>Hypocreomycetidae</taxon>
        <taxon>Hypocreales</taxon>
        <taxon>Nectriaceae</taxon>
        <taxon>Thelonectria</taxon>
    </lineage>
</organism>
<dbReference type="Proteomes" id="UP000777438">
    <property type="component" value="Unassembled WGS sequence"/>
</dbReference>
<feature type="non-terminal residue" evidence="2">
    <location>
        <position position="517"/>
    </location>
</feature>
<proteinExistence type="predicted"/>
<evidence type="ECO:0000256" key="1">
    <source>
        <dbReference type="SAM" id="MobiDB-lite"/>
    </source>
</evidence>
<dbReference type="EMBL" id="JAGPYM010000067">
    <property type="protein sequence ID" value="KAH6869677.1"/>
    <property type="molecule type" value="Genomic_DNA"/>
</dbReference>
<dbReference type="InterPro" id="IPR027796">
    <property type="entry name" value="OTT_1508_deam-like"/>
</dbReference>
<dbReference type="PANTHER" id="PTHR42037:SF1">
    <property type="match status" value="1"/>
</dbReference>
<dbReference type="PANTHER" id="PTHR42037">
    <property type="match status" value="1"/>
</dbReference>
<protein>
    <submittedName>
        <fullName evidence="2">Uncharacterized protein</fullName>
    </submittedName>
</protein>
<gene>
    <name evidence="2" type="ORF">B0T10DRAFT_523504</name>
</gene>
<reference evidence="2 3" key="1">
    <citation type="journal article" date="2021" name="Nat. Commun.">
        <title>Genetic determinants of endophytism in the Arabidopsis root mycobiome.</title>
        <authorList>
            <person name="Mesny F."/>
            <person name="Miyauchi S."/>
            <person name="Thiergart T."/>
            <person name="Pickel B."/>
            <person name="Atanasova L."/>
            <person name="Karlsson M."/>
            <person name="Huettel B."/>
            <person name="Barry K.W."/>
            <person name="Haridas S."/>
            <person name="Chen C."/>
            <person name="Bauer D."/>
            <person name="Andreopoulos W."/>
            <person name="Pangilinan J."/>
            <person name="LaButti K."/>
            <person name="Riley R."/>
            <person name="Lipzen A."/>
            <person name="Clum A."/>
            <person name="Drula E."/>
            <person name="Henrissat B."/>
            <person name="Kohler A."/>
            <person name="Grigoriev I.V."/>
            <person name="Martin F.M."/>
            <person name="Hacquard S."/>
        </authorList>
    </citation>
    <scope>NUCLEOTIDE SEQUENCE [LARGE SCALE GENOMIC DNA]</scope>
    <source>
        <strain evidence="2 3">MPI-CAGE-CH-0241</strain>
    </source>
</reference>
<feature type="region of interest" description="Disordered" evidence="1">
    <location>
        <begin position="498"/>
        <end position="517"/>
    </location>
</feature>
<keyword evidence="3" id="KW-1185">Reference proteome</keyword>
<comment type="caution">
    <text evidence="2">The sequence shown here is derived from an EMBL/GenBank/DDBJ whole genome shotgun (WGS) entry which is preliminary data.</text>
</comment>
<evidence type="ECO:0000313" key="2">
    <source>
        <dbReference type="EMBL" id="KAH6869677.1"/>
    </source>
</evidence>
<dbReference type="AlphaFoldDB" id="A0A9P9AHY9"/>
<dbReference type="OrthoDB" id="3251507at2759"/>
<sequence length="517" mass="57891">MDEQLQLKIVDLTPALRKQFYPALLLLVCLTGMHPYRRDGLGTAVDFTSGLETLFQGFVSKLAYLCCTEPGGSAVAACAVLQLPDRIQYVFGFNDQSNTASADMKHRITTILRFFRHPLPAVACEKAALHKRALLDVLSFNQGRVKAYLNSLKDHLQKCIAACQREDSIEARSIQVGLTGILERLRTCFGSIPGAGNGLVDALATFSLIEAISQLFRSDMFSLIGARLAREEELKSSTYWSDCIHVAGRLLSYKQAVEMTLLVSYTWPQLFDDFEVRMIPSSSRISDALQGPPLSAETIARKMTSDARLLDRYAEQLQNLSPHNLNSDIKEAWLQNSKPIVHAEILVHHWLENTQGGIRPERFFKRWKFIGSSKPPCKLCSYFFDEYPTDVQVRPSHQNVYFPWRMPDIYEHQGDEAIITRTRVMGRIKTRICADIGRILSERLADGRPHDSSAYTTFAAQQAADLSNNSSITRATTLELDSLAISDEPTDAFSTNEEAAAFSTNEEVDAFSTNEEA</sequence>
<accession>A0A9P9AHY9</accession>
<name>A0A9P9AHY9_9HYPO</name>